<gene>
    <name evidence="1" type="ORF">IAA61_00245</name>
</gene>
<evidence type="ECO:0000313" key="2">
    <source>
        <dbReference type="Proteomes" id="UP000824109"/>
    </source>
</evidence>
<organism evidence="1 2">
    <name type="scientific">Candidatus Ornithomonoglobus merdipullorum</name>
    <dbReference type="NCBI Taxonomy" id="2840895"/>
    <lineage>
        <taxon>Bacteria</taxon>
        <taxon>Bacillati</taxon>
        <taxon>Bacillota</taxon>
        <taxon>Clostridia</taxon>
        <taxon>Candidatus Ornithomonoglobus</taxon>
    </lineage>
</organism>
<reference evidence="1" key="1">
    <citation type="submission" date="2020-10" db="EMBL/GenBank/DDBJ databases">
        <authorList>
            <person name="Gilroy R."/>
        </authorList>
    </citation>
    <scope>NUCLEOTIDE SEQUENCE</scope>
    <source>
        <strain evidence="1">USAMLcec3-3695</strain>
    </source>
</reference>
<accession>A0A9D1M9M6</accession>
<name>A0A9D1M9M6_9FIRM</name>
<evidence type="ECO:0000313" key="1">
    <source>
        <dbReference type="EMBL" id="HIU56222.1"/>
    </source>
</evidence>
<proteinExistence type="predicted"/>
<dbReference type="Proteomes" id="UP000824109">
    <property type="component" value="Unassembled WGS sequence"/>
</dbReference>
<reference evidence="1" key="2">
    <citation type="journal article" date="2021" name="PeerJ">
        <title>Extensive microbial diversity within the chicken gut microbiome revealed by metagenomics and culture.</title>
        <authorList>
            <person name="Gilroy R."/>
            <person name="Ravi A."/>
            <person name="Getino M."/>
            <person name="Pursley I."/>
            <person name="Horton D.L."/>
            <person name="Alikhan N.F."/>
            <person name="Baker D."/>
            <person name="Gharbi K."/>
            <person name="Hall N."/>
            <person name="Watson M."/>
            <person name="Adriaenssens E.M."/>
            <person name="Foster-Nyarko E."/>
            <person name="Jarju S."/>
            <person name="Secka A."/>
            <person name="Antonio M."/>
            <person name="Oren A."/>
            <person name="Chaudhuri R.R."/>
            <person name="La Ragione R."/>
            <person name="Hildebrand F."/>
            <person name="Pallen M.J."/>
        </authorList>
    </citation>
    <scope>NUCLEOTIDE SEQUENCE</scope>
    <source>
        <strain evidence="1">USAMLcec3-3695</strain>
    </source>
</reference>
<dbReference type="AlphaFoldDB" id="A0A9D1M9M6"/>
<comment type="caution">
    <text evidence="1">The sequence shown here is derived from an EMBL/GenBank/DDBJ whole genome shotgun (WGS) entry which is preliminary data.</text>
</comment>
<dbReference type="EMBL" id="DVNB01000002">
    <property type="protein sequence ID" value="HIU56222.1"/>
    <property type="molecule type" value="Genomic_DNA"/>
</dbReference>
<protein>
    <submittedName>
        <fullName evidence="1">Uncharacterized protein</fullName>
    </submittedName>
</protein>
<sequence length="153" mass="17698">MENIFEYMDVPDNRKGDYYAAVRPIEFETYIDESTYCEKLERFPKKICMPDPMIAFRSGKGMILVDDKLFDVFRPLPGYTKYYISAEKESMVLVVCDREIIGGIMPIKCDFEKLHDELSAMTHEAREAYLNHLNSTSHQVTMGEIMKEAVSDG</sequence>